<dbReference type="Proteomes" id="UP000664096">
    <property type="component" value="Unassembled WGS sequence"/>
</dbReference>
<evidence type="ECO:0000256" key="7">
    <source>
        <dbReference type="ARBA" id="ARBA00023237"/>
    </source>
</evidence>
<evidence type="ECO:0000256" key="4">
    <source>
        <dbReference type="ARBA" id="ARBA00022692"/>
    </source>
</evidence>
<evidence type="ECO:0000313" key="9">
    <source>
        <dbReference type="EMBL" id="MBN9671447.1"/>
    </source>
</evidence>
<evidence type="ECO:0000256" key="3">
    <source>
        <dbReference type="ARBA" id="ARBA00022452"/>
    </source>
</evidence>
<feature type="chain" id="PRO_5037473936" evidence="8">
    <location>
        <begin position="28"/>
        <end position="443"/>
    </location>
</feature>
<dbReference type="Gene3D" id="2.40.160.60">
    <property type="entry name" value="Outer membrane protein transport protein (OMPP1/FadL/TodX)"/>
    <property type="match status" value="1"/>
</dbReference>
<keyword evidence="5 8" id="KW-0732">Signal</keyword>
<keyword evidence="7" id="KW-0998">Cell outer membrane</keyword>
<proteinExistence type="inferred from homology"/>
<evidence type="ECO:0000256" key="1">
    <source>
        <dbReference type="ARBA" id="ARBA00004571"/>
    </source>
</evidence>
<dbReference type="Pfam" id="PF03349">
    <property type="entry name" value="Toluene_X"/>
    <property type="match status" value="1"/>
</dbReference>
<accession>A0A939EDY2</accession>
<evidence type="ECO:0000256" key="8">
    <source>
        <dbReference type="SAM" id="SignalP"/>
    </source>
</evidence>
<comment type="caution">
    <text evidence="9">The sequence shown here is derived from an EMBL/GenBank/DDBJ whole genome shotgun (WGS) entry which is preliminary data.</text>
</comment>
<feature type="signal peptide" evidence="8">
    <location>
        <begin position="1"/>
        <end position="27"/>
    </location>
</feature>
<protein>
    <submittedName>
        <fullName evidence="9">Transporter</fullName>
    </submittedName>
</protein>
<dbReference type="AlphaFoldDB" id="A0A939EDY2"/>
<comment type="similarity">
    <text evidence="2">Belongs to the OmpP1/FadL family.</text>
</comment>
<dbReference type="PANTHER" id="PTHR35093">
    <property type="entry name" value="OUTER MEMBRANE PROTEIN NMB0088-RELATED"/>
    <property type="match status" value="1"/>
</dbReference>
<sequence>MPRANKKRVLLTGTALALSMIAGNAFGGGFALREQSAYYQGTSFAGNGTTGESISSIFWNPATLTGAGHGLTTESHSSFIAPQSDVNGDFTPQGLVNALTGGFGASSTGSGDIASNAWIPSTYVGYGLNDNWYFGLAVNTPFGLATKPGTNWAGQYYSRSSEVFSVNATPSVAYKFNDMISVALGLQAEYLQVRLKSAYPFRASVTSQVPSSEVKGGSVGFGATAGFTVKPIEGTEIGVGFRSAVFHELEGHFINPAAPGVGVANASRTGIEAKLITPEMVTLSAKQRITEKFRALGTVEWTNWSRLGTVHLKATDGTTTNPTGLPDLKFNYDDGWFFSVGGEYDWNDQLTLRAGVGYELSPIDEDIRSTRLPDNDRLWLSAGASWKPTEHLAFDVGFSHLIPADTKIDISPGHQDYNANIGTYVADVDSQVNIFSASLRYKF</sequence>
<gene>
    <name evidence="9" type="ORF">JF539_13950</name>
</gene>
<organism evidence="9 10">
    <name type="scientific">Roseibium aggregatum</name>
    <dbReference type="NCBI Taxonomy" id="187304"/>
    <lineage>
        <taxon>Bacteria</taxon>
        <taxon>Pseudomonadati</taxon>
        <taxon>Pseudomonadota</taxon>
        <taxon>Alphaproteobacteria</taxon>
        <taxon>Hyphomicrobiales</taxon>
        <taxon>Stappiaceae</taxon>
        <taxon>Roseibium</taxon>
    </lineage>
</organism>
<dbReference type="GO" id="GO:0015483">
    <property type="term" value="F:long-chain fatty acid transporting porin activity"/>
    <property type="evidence" value="ECO:0007669"/>
    <property type="project" value="TreeGrafter"/>
</dbReference>
<dbReference type="GO" id="GO:0009279">
    <property type="term" value="C:cell outer membrane"/>
    <property type="evidence" value="ECO:0007669"/>
    <property type="project" value="UniProtKB-SubCell"/>
</dbReference>
<evidence type="ECO:0000256" key="5">
    <source>
        <dbReference type="ARBA" id="ARBA00022729"/>
    </source>
</evidence>
<evidence type="ECO:0000313" key="10">
    <source>
        <dbReference type="Proteomes" id="UP000664096"/>
    </source>
</evidence>
<keyword evidence="6" id="KW-0472">Membrane</keyword>
<dbReference type="SUPFAM" id="SSF56935">
    <property type="entry name" value="Porins"/>
    <property type="match status" value="1"/>
</dbReference>
<comment type="subcellular location">
    <subcellularLocation>
        <location evidence="1">Cell outer membrane</location>
        <topology evidence="1">Multi-pass membrane protein</topology>
    </subcellularLocation>
</comment>
<reference evidence="9" key="1">
    <citation type="submission" date="2020-12" db="EMBL/GenBank/DDBJ databases">
        <title>Oil enriched cultivation method for isolating marine PHA-producing bacteria.</title>
        <authorList>
            <person name="Zheng W."/>
            <person name="Yu S."/>
            <person name="Huang Y."/>
        </authorList>
    </citation>
    <scope>NUCLEOTIDE SEQUENCE</scope>
    <source>
        <strain evidence="9">SY-2-12</strain>
    </source>
</reference>
<evidence type="ECO:0000256" key="2">
    <source>
        <dbReference type="ARBA" id="ARBA00008163"/>
    </source>
</evidence>
<name>A0A939EDY2_9HYPH</name>
<dbReference type="EMBL" id="JAEKJZ010000002">
    <property type="protein sequence ID" value="MBN9671447.1"/>
    <property type="molecule type" value="Genomic_DNA"/>
</dbReference>
<dbReference type="InterPro" id="IPR005017">
    <property type="entry name" value="OMPP1/FadL/TodX"/>
</dbReference>
<keyword evidence="4" id="KW-0812">Transmembrane</keyword>
<dbReference type="PANTHER" id="PTHR35093:SF8">
    <property type="entry name" value="OUTER MEMBRANE PROTEIN NMB0088-RELATED"/>
    <property type="match status" value="1"/>
</dbReference>
<keyword evidence="3" id="KW-1134">Transmembrane beta strand</keyword>
<evidence type="ECO:0000256" key="6">
    <source>
        <dbReference type="ARBA" id="ARBA00023136"/>
    </source>
</evidence>